<dbReference type="Pfam" id="PF11951">
    <property type="entry name" value="Fungal_trans_2"/>
    <property type="match status" value="1"/>
</dbReference>
<dbReference type="SMART" id="SM00066">
    <property type="entry name" value="GAL4"/>
    <property type="match status" value="1"/>
</dbReference>
<feature type="compositionally biased region" description="Polar residues" evidence="2">
    <location>
        <begin position="1"/>
        <end position="14"/>
    </location>
</feature>
<dbReference type="Gene3D" id="4.10.240.10">
    <property type="entry name" value="Zn(2)-C6 fungal-type DNA-binding domain"/>
    <property type="match status" value="1"/>
</dbReference>
<feature type="compositionally biased region" description="Low complexity" evidence="2">
    <location>
        <begin position="80"/>
        <end position="93"/>
    </location>
</feature>
<reference evidence="4 5" key="1">
    <citation type="submission" date="2018-12" db="EMBL/GenBank/DDBJ databases">
        <title>Genome of Verticillium dahliae isolate Getta Getta.</title>
        <authorList>
            <person name="Gardiner D.M."/>
        </authorList>
    </citation>
    <scope>NUCLEOTIDE SEQUENCE [LARGE SCALE GENOMIC DNA]</scope>
    <source>
        <strain evidence="4 5">Getta Getta</strain>
    </source>
</reference>
<dbReference type="InterPro" id="IPR053157">
    <property type="entry name" value="Sterol_Uptake_Regulator"/>
</dbReference>
<dbReference type="PROSITE" id="PS00463">
    <property type="entry name" value="ZN2_CY6_FUNGAL_1"/>
    <property type="match status" value="1"/>
</dbReference>
<dbReference type="GO" id="GO:0008270">
    <property type="term" value="F:zinc ion binding"/>
    <property type="evidence" value="ECO:0007669"/>
    <property type="project" value="InterPro"/>
</dbReference>
<comment type="caution">
    <text evidence="4">The sequence shown here is derived from an EMBL/GenBank/DDBJ whole genome shotgun (WGS) entry which is preliminary data.</text>
</comment>
<dbReference type="EMBL" id="RSDZ01000011">
    <property type="protein sequence ID" value="RXG49665.1"/>
    <property type="molecule type" value="Genomic_DNA"/>
</dbReference>
<dbReference type="PROSITE" id="PS50048">
    <property type="entry name" value="ZN2_CY6_FUNGAL_2"/>
    <property type="match status" value="1"/>
</dbReference>
<dbReference type="CDD" id="cd00067">
    <property type="entry name" value="GAL4"/>
    <property type="match status" value="1"/>
</dbReference>
<evidence type="ECO:0000259" key="3">
    <source>
        <dbReference type="PROSITE" id="PS50048"/>
    </source>
</evidence>
<feature type="region of interest" description="Disordered" evidence="2">
    <location>
        <begin position="1"/>
        <end position="33"/>
    </location>
</feature>
<sequence>MPSVPSTRSPSPNASGIAPLVSTHRRKAHTKSRTGCVECKRRRVKCNEERPTCKACHRHGVSCVYFEQPLPRGRATVVGSTSHTSSIHPITSTDNGQPAPSPAESHLNTGSHGPSPAAVSPFSTTTSASHGDAPSFTLHDLGLLHHWTVSTSSLLITHPKFAPIWQITVPEIATQHEFLMHGILCLSALHLAHEKNLTKSSFVREAAAHHTLAIQGFNQAISEMNEANSEALFAFASLNIICTFSLTRQLGEEAAGTSRRSMKDRILGLEWVSMIRGVSIVLEPVHRIIWSSPLRVMLDVGNWEELDPDDAAGDSARRLREIRSAWRGSSDAGAYDRILRALIKCFMFVEQFDSFDEQVLEAFGHNQVSSGPIMFILVAPDFFFMQLRQRQPPALIMFAYFGVILHRLRSFWFIEGWGKDIVDVVDDLLGDYWRPWTSWPLEMVESADESHR</sequence>
<feature type="compositionally biased region" description="Basic residues" evidence="2">
    <location>
        <begin position="23"/>
        <end position="32"/>
    </location>
</feature>
<evidence type="ECO:0000313" key="5">
    <source>
        <dbReference type="Proteomes" id="UP000288725"/>
    </source>
</evidence>
<proteinExistence type="predicted"/>
<dbReference type="Proteomes" id="UP000288725">
    <property type="component" value="Chromosome 1"/>
</dbReference>
<dbReference type="InterPro" id="IPR001138">
    <property type="entry name" value="Zn2Cys6_DnaBD"/>
</dbReference>
<dbReference type="InterPro" id="IPR036864">
    <property type="entry name" value="Zn2-C6_fun-type_DNA-bd_sf"/>
</dbReference>
<dbReference type="SUPFAM" id="SSF57701">
    <property type="entry name" value="Zn2/Cys6 DNA-binding domain"/>
    <property type="match status" value="1"/>
</dbReference>
<dbReference type="PANTHER" id="PTHR47784:SF5">
    <property type="entry name" value="STEROL UPTAKE CONTROL PROTEIN 2"/>
    <property type="match status" value="1"/>
</dbReference>
<feature type="domain" description="Zn(2)-C6 fungal-type" evidence="3">
    <location>
        <begin position="35"/>
        <end position="65"/>
    </location>
</feature>
<name>A0A444S8F7_VERDA</name>
<accession>A0A444S8F7</accession>
<dbReference type="PANTHER" id="PTHR47784">
    <property type="entry name" value="STEROL UPTAKE CONTROL PROTEIN 2"/>
    <property type="match status" value="1"/>
</dbReference>
<evidence type="ECO:0000256" key="1">
    <source>
        <dbReference type="ARBA" id="ARBA00023242"/>
    </source>
</evidence>
<dbReference type="Pfam" id="PF00172">
    <property type="entry name" value="Zn_clus"/>
    <property type="match status" value="1"/>
</dbReference>
<dbReference type="AlphaFoldDB" id="A0A444S8F7"/>
<evidence type="ECO:0000256" key="2">
    <source>
        <dbReference type="SAM" id="MobiDB-lite"/>
    </source>
</evidence>
<keyword evidence="1" id="KW-0539">Nucleus</keyword>
<gene>
    <name evidence="4" type="ORF">VDGE_08744</name>
</gene>
<feature type="region of interest" description="Disordered" evidence="2">
    <location>
        <begin position="75"/>
        <end position="126"/>
    </location>
</feature>
<dbReference type="InterPro" id="IPR021858">
    <property type="entry name" value="Fun_TF"/>
</dbReference>
<evidence type="ECO:0000313" key="4">
    <source>
        <dbReference type="EMBL" id="RXG49665.1"/>
    </source>
</evidence>
<dbReference type="GO" id="GO:0001228">
    <property type="term" value="F:DNA-binding transcription activator activity, RNA polymerase II-specific"/>
    <property type="evidence" value="ECO:0007669"/>
    <property type="project" value="TreeGrafter"/>
</dbReference>
<organism evidence="4 5">
    <name type="scientific">Verticillium dahliae</name>
    <name type="common">Verticillium wilt</name>
    <dbReference type="NCBI Taxonomy" id="27337"/>
    <lineage>
        <taxon>Eukaryota</taxon>
        <taxon>Fungi</taxon>
        <taxon>Dikarya</taxon>
        <taxon>Ascomycota</taxon>
        <taxon>Pezizomycotina</taxon>
        <taxon>Sordariomycetes</taxon>
        <taxon>Hypocreomycetidae</taxon>
        <taxon>Glomerellales</taxon>
        <taxon>Plectosphaerellaceae</taxon>
        <taxon>Verticillium</taxon>
    </lineage>
</organism>
<protein>
    <recommendedName>
        <fullName evidence="3">Zn(2)-C6 fungal-type domain-containing protein</fullName>
    </recommendedName>
</protein>